<evidence type="ECO:0000256" key="4">
    <source>
        <dbReference type="ARBA" id="ARBA00023125"/>
    </source>
</evidence>
<evidence type="ECO:0000256" key="2">
    <source>
        <dbReference type="ARBA" id="ARBA00008811"/>
    </source>
</evidence>
<comment type="caution">
    <text evidence="15">The sequence shown here is derived from an EMBL/GenBank/DDBJ whole genome shotgun (WGS) entry which is preliminary data.</text>
</comment>
<evidence type="ECO:0000256" key="9">
    <source>
        <dbReference type="PROSITE-ProRule" id="PRU00108"/>
    </source>
</evidence>
<dbReference type="PROSITE" id="PS51179">
    <property type="entry name" value="POU_3"/>
    <property type="match status" value="1"/>
</dbReference>
<dbReference type="FunFam" id="1.10.10.60:FF:000150">
    <property type="entry name" value="POU domain protein"/>
    <property type="match status" value="1"/>
</dbReference>
<dbReference type="PROSITE" id="PS00027">
    <property type="entry name" value="HOMEOBOX_1"/>
    <property type="match status" value="1"/>
</dbReference>
<evidence type="ECO:0000256" key="10">
    <source>
        <dbReference type="RuleBase" id="RU000682"/>
    </source>
</evidence>
<dbReference type="GO" id="GO:0000978">
    <property type="term" value="F:RNA polymerase II cis-regulatory region sequence-specific DNA binding"/>
    <property type="evidence" value="ECO:0007669"/>
    <property type="project" value="TreeGrafter"/>
</dbReference>
<keyword evidence="7 11" id="KW-0804">Transcription</keyword>
<comment type="subcellular location">
    <subcellularLocation>
        <location evidence="1 9 10">Nucleus</location>
    </subcellularLocation>
</comment>
<evidence type="ECO:0000259" key="13">
    <source>
        <dbReference type="PROSITE" id="PS50071"/>
    </source>
</evidence>
<evidence type="ECO:0000256" key="1">
    <source>
        <dbReference type="ARBA" id="ARBA00004123"/>
    </source>
</evidence>
<dbReference type="CDD" id="cd00086">
    <property type="entry name" value="homeodomain"/>
    <property type="match status" value="1"/>
</dbReference>
<dbReference type="AlphaFoldDB" id="A0AAV7K6J8"/>
<dbReference type="SMART" id="SM00389">
    <property type="entry name" value="HOX"/>
    <property type="match status" value="1"/>
</dbReference>
<feature type="region of interest" description="Disordered" evidence="12">
    <location>
        <begin position="177"/>
        <end position="199"/>
    </location>
</feature>
<dbReference type="PRINTS" id="PR00028">
    <property type="entry name" value="POUDOMAIN"/>
</dbReference>
<dbReference type="InterPro" id="IPR009057">
    <property type="entry name" value="Homeodomain-like_sf"/>
</dbReference>
<dbReference type="EMBL" id="JAKMXF010000133">
    <property type="protein sequence ID" value="KAI6656927.1"/>
    <property type="molecule type" value="Genomic_DNA"/>
</dbReference>
<name>A0AAV7K6J8_9METZ</name>
<evidence type="ECO:0000256" key="11">
    <source>
        <dbReference type="RuleBase" id="RU361194"/>
    </source>
</evidence>
<dbReference type="PANTHER" id="PTHR11636">
    <property type="entry name" value="POU DOMAIN"/>
    <property type="match status" value="1"/>
</dbReference>
<dbReference type="Pfam" id="PF00157">
    <property type="entry name" value="Pou"/>
    <property type="match status" value="1"/>
</dbReference>
<keyword evidence="3" id="KW-0805">Transcription regulation</keyword>
<proteinExistence type="inferred from homology"/>
<dbReference type="InterPro" id="IPR000327">
    <property type="entry name" value="POU_dom"/>
</dbReference>
<feature type="compositionally biased region" description="Polar residues" evidence="12">
    <location>
        <begin position="179"/>
        <end position="188"/>
    </location>
</feature>
<dbReference type="FunFam" id="1.10.260.40:FF:000007">
    <property type="entry name" value="POU domain protein"/>
    <property type="match status" value="1"/>
</dbReference>
<dbReference type="SUPFAM" id="SSF47413">
    <property type="entry name" value="lambda repressor-like DNA-binding domains"/>
    <property type="match status" value="1"/>
</dbReference>
<dbReference type="Gene3D" id="1.10.260.40">
    <property type="entry name" value="lambda repressor-like DNA-binding domains"/>
    <property type="match status" value="1"/>
</dbReference>
<dbReference type="PROSITE" id="PS00465">
    <property type="entry name" value="POU_2"/>
    <property type="match status" value="1"/>
</dbReference>
<dbReference type="PANTHER" id="PTHR11636:SF84">
    <property type="entry name" value="NETRIN-1-RELATED"/>
    <property type="match status" value="1"/>
</dbReference>
<evidence type="ECO:0000259" key="14">
    <source>
        <dbReference type="PROSITE" id="PS51179"/>
    </source>
</evidence>
<evidence type="ECO:0000256" key="3">
    <source>
        <dbReference type="ARBA" id="ARBA00023015"/>
    </source>
</evidence>
<dbReference type="InterPro" id="IPR050255">
    <property type="entry name" value="POU_domain_TF"/>
</dbReference>
<dbReference type="Pfam" id="PF00046">
    <property type="entry name" value="Homeodomain"/>
    <property type="match status" value="1"/>
</dbReference>
<evidence type="ECO:0000256" key="6">
    <source>
        <dbReference type="ARBA" id="ARBA00023159"/>
    </source>
</evidence>
<feature type="domain" description="Homeobox" evidence="13">
    <location>
        <begin position="190"/>
        <end position="250"/>
    </location>
</feature>
<dbReference type="InterPro" id="IPR010982">
    <property type="entry name" value="Lambda_DNA-bd_dom_sf"/>
</dbReference>
<dbReference type="InterPro" id="IPR017970">
    <property type="entry name" value="Homeobox_CS"/>
</dbReference>
<dbReference type="Gene3D" id="1.10.10.60">
    <property type="entry name" value="Homeodomain-like"/>
    <property type="match status" value="1"/>
</dbReference>
<accession>A0AAV7K6J8</accession>
<evidence type="ECO:0000256" key="5">
    <source>
        <dbReference type="ARBA" id="ARBA00023155"/>
    </source>
</evidence>
<dbReference type="SUPFAM" id="SSF46689">
    <property type="entry name" value="Homeodomain-like"/>
    <property type="match status" value="1"/>
</dbReference>
<keyword evidence="6" id="KW-0010">Activator</keyword>
<evidence type="ECO:0000313" key="16">
    <source>
        <dbReference type="Proteomes" id="UP001165289"/>
    </source>
</evidence>
<reference evidence="15 16" key="1">
    <citation type="journal article" date="2023" name="BMC Biol.">
        <title>The compact genome of the sponge Oopsacas minuta (Hexactinellida) is lacking key metazoan core genes.</title>
        <authorList>
            <person name="Santini S."/>
            <person name="Schenkelaars Q."/>
            <person name="Jourda C."/>
            <person name="Duchesne M."/>
            <person name="Belahbib H."/>
            <person name="Rocher C."/>
            <person name="Selva M."/>
            <person name="Riesgo A."/>
            <person name="Vervoort M."/>
            <person name="Leys S.P."/>
            <person name="Kodjabachian L."/>
            <person name="Le Bivic A."/>
            <person name="Borchiellini C."/>
            <person name="Claverie J.M."/>
            <person name="Renard E."/>
        </authorList>
    </citation>
    <scope>NUCLEOTIDE SEQUENCE [LARGE SCALE GENOMIC DNA]</scope>
    <source>
        <strain evidence="15">SPO-2</strain>
    </source>
</reference>
<organism evidence="15 16">
    <name type="scientific">Oopsacas minuta</name>
    <dbReference type="NCBI Taxonomy" id="111878"/>
    <lineage>
        <taxon>Eukaryota</taxon>
        <taxon>Metazoa</taxon>
        <taxon>Porifera</taxon>
        <taxon>Hexactinellida</taxon>
        <taxon>Hexasterophora</taxon>
        <taxon>Lyssacinosida</taxon>
        <taxon>Leucopsacidae</taxon>
        <taxon>Oopsacas</taxon>
    </lineage>
</organism>
<keyword evidence="8 9" id="KW-0539">Nucleus</keyword>
<evidence type="ECO:0000256" key="8">
    <source>
        <dbReference type="ARBA" id="ARBA00023242"/>
    </source>
</evidence>
<keyword evidence="5 9" id="KW-0371">Homeobox</keyword>
<dbReference type="PROSITE" id="PS50071">
    <property type="entry name" value="HOMEOBOX_2"/>
    <property type="match status" value="1"/>
</dbReference>
<protein>
    <recommendedName>
        <fullName evidence="11">POU domain protein</fullName>
    </recommendedName>
</protein>
<keyword evidence="16" id="KW-1185">Reference proteome</keyword>
<gene>
    <name evidence="15" type="ORF">LOD99_16229</name>
</gene>
<dbReference type="GO" id="GO:0005634">
    <property type="term" value="C:nucleus"/>
    <property type="evidence" value="ECO:0007669"/>
    <property type="project" value="UniProtKB-SubCell"/>
</dbReference>
<evidence type="ECO:0000256" key="12">
    <source>
        <dbReference type="SAM" id="MobiDB-lite"/>
    </source>
</evidence>
<evidence type="ECO:0000313" key="15">
    <source>
        <dbReference type="EMBL" id="KAI6656927.1"/>
    </source>
</evidence>
<dbReference type="InterPro" id="IPR001356">
    <property type="entry name" value="HD"/>
</dbReference>
<feature type="domain" description="POU-specific" evidence="14">
    <location>
        <begin position="102"/>
        <end position="176"/>
    </location>
</feature>
<dbReference type="GO" id="GO:0000981">
    <property type="term" value="F:DNA-binding transcription factor activity, RNA polymerase II-specific"/>
    <property type="evidence" value="ECO:0007669"/>
    <property type="project" value="InterPro"/>
</dbReference>
<dbReference type="SMART" id="SM00352">
    <property type="entry name" value="POU"/>
    <property type="match status" value="1"/>
</dbReference>
<dbReference type="GO" id="GO:0010557">
    <property type="term" value="P:positive regulation of macromolecule biosynthetic process"/>
    <property type="evidence" value="ECO:0007669"/>
    <property type="project" value="UniProtKB-ARBA"/>
</dbReference>
<dbReference type="InterPro" id="IPR013847">
    <property type="entry name" value="POU"/>
</dbReference>
<feature type="DNA-binding region" description="Homeobox" evidence="9">
    <location>
        <begin position="192"/>
        <end position="251"/>
    </location>
</feature>
<dbReference type="Proteomes" id="UP001165289">
    <property type="component" value="Unassembled WGS sequence"/>
</dbReference>
<evidence type="ECO:0000256" key="7">
    <source>
        <dbReference type="ARBA" id="ARBA00023163"/>
    </source>
</evidence>
<comment type="similarity">
    <text evidence="2">Belongs to the POU transcription factor family. Class-1 subfamily.</text>
</comment>
<keyword evidence="4 9" id="KW-0238">DNA-binding</keyword>
<sequence>MSSIAMQSPIPLNPMTQSISPNCIHTSQTMSPHFQFRTQHQPIPTHYGFNQQGIHIQHPFTPNAKIHSMSHDLLNGSYNLLASSLNNPHLLSQCPKQSPDEPTAPELHELEEFASKFKQRRIKLGYTQTSIGQALAVVHGTDFSQTTICRFENLQLSYKNAMKLMPILERWLEEAERQGASQDESPNSPDRRRKRRTTISVNAKDSLEIHFHKQAKPSSQDITRVADDLQLEKEVVRVWFCNRRQREKRVKTSLHHRKHHVIHEDKIMKSHTPSPYLNETVYIQKTN</sequence>